<feature type="transmembrane region" description="Helical" evidence="6">
    <location>
        <begin position="21"/>
        <end position="46"/>
    </location>
</feature>
<evidence type="ECO:0000313" key="9">
    <source>
        <dbReference type="EMBL" id="SMD32945.1"/>
    </source>
</evidence>
<organism evidence="9 10">
    <name type="scientific">Reichenbachiella faecimaris</name>
    <dbReference type="NCBI Taxonomy" id="692418"/>
    <lineage>
        <taxon>Bacteria</taxon>
        <taxon>Pseudomonadati</taxon>
        <taxon>Bacteroidota</taxon>
        <taxon>Cytophagia</taxon>
        <taxon>Cytophagales</taxon>
        <taxon>Reichenbachiellaceae</taxon>
        <taxon>Reichenbachiella</taxon>
    </lineage>
</organism>
<dbReference type="InterPro" id="IPR025857">
    <property type="entry name" value="MacB_PCD"/>
</dbReference>
<evidence type="ECO:0000256" key="2">
    <source>
        <dbReference type="ARBA" id="ARBA00022475"/>
    </source>
</evidence>
<feature type="transmembrane region" description="Helical" evidence="6">
    <location>
        <begin position="339"/>
        <end position="365"/>
    </location>
</feature>
<dbReference type="RefSeq" id="WP_084371579.1">
    <property type="nucleotide sequence ID" value="NZ_FWYF01000001.1"/>
</dbReference>
<keyword evidence="4 6" id="KW-1133">Transmembrane helix</keyword>
<keyword evidence="10" id="KW-1185">Reference proteome</keyword>
<dbReference type="Pfam" id="PF02687">
    <property type="entry name" value="FtsX"/>
    <property type="match status" value="1"/>
</dbReference>
<feature type="domain" description="MacB-like periplasmic core" evidence="8">
    <location>
        <begin position="25"/>
        <end position="255"/>
    </location>
</feature>
<evidence type="ECO:0000313" key="10">
    <source>
        <dbReference type="Proteomes" id="UP000192472"/>
    </source>
</evidence>
<dbReference type="PANTHER" id="PTHR30572:SF15">
    <property type="entry name" value="ABC TRANSPORTER PERMEASE"/>
    <property type="match status" value="1"/>
</dbReference>
<evidence type="ECO:0000259" key="7">
    <source>
        <dbReference type="Pfam" id="PF02687"/>
    </source>
</evidence>
<keyword evidence="3 6" id="KW-0812">Transmembrane</keyword>
<dbReference type="PANTHER" id="PTHR30572">
    <property type="entry name" value="MEMBRANE COMPONENT OF TRANSPORTER-RELATED"/>
    <property type="match status" value="1"/>
</dbReference>
<protein>
    <submittedName>
        <fullName evidence="9">Putative ABC transport system permease protein</fullName>
    </submittedName>
</protein>
<dbReference type="Pfam" id="PF12704">
    <property type="entry name" value="MacB_PCD"/>
    <property type="match status" value="1"/>
</dbReference>
<keyword evidence="5 6" id="KW-0472">Membrane</keyword>
<proteinExistence type="predicted"/>
<dbReference type="EMBL" id="FWYF01000001">
    <property type="protein sequence ID" value="SMD32945.1"/>
    <property type="molecule type" value="Genomic_DNA"/>
</dbReference>
<keyword evidence="2" id="KW-1003">Cell membrane</keyword>
<dbReference type="GO" id="GO:0022857">
    <property type="term" value="F:transmembrane transporter activity"/>
    <property type="evidence" value="ECO:0007669"/>
    <property type="project" value="TreeGrafter"/>
</dbReference>
<dbReference type="Proteomes" id="UP000192472">
    <property type="component" value="Unassembled WGS sequence"/>
</dbReference>
<name>A0A1W2G8D3_REIFA</name>
<evidence type="ECO:0000259" key="8">
    <source>
        <dbReference type="Pfam" id="PF12704"/>
    </source>
</evidence>
<reference evidence="9 10" key="1">
    <citation type="submission" date="2017-04" db="EMBL/GenBank/DDBJ databases">
        <authorList>
            <person name="Afonso C.L."/>
            <person name="Miller P.J."/>
            <person name="Scott M.A."/>
            <person name="Spackman E."/>
            <person name="Goraichik I."/>
            <person name="Dimitrov K.M."/>
            <person name="Suarez D.L."/>
            <person name="Swayne D.E."/>
        </authorList>
    </citation>
    <scope>NUCLEOTIDE SEQUENCE [LARGE SCALE GENOMIC DNA]</scope>
    <source>
        <strain evidence="9 10">DSM 26133</strain>
    </source>
</reference>
<feature type="transmembrane region" description="Helical" evidence="6">
    <location>
        <begin position="295"/>
        <end position="318"/>
    </location>
</feature>
<dbReference type="AlphaFoldDB" id="A0A1W2G8D3"/>
<accession>A0A1W2G8D3</accession>
<feature type="domain" description="ABC3 transporter permease C-terminal" evidence="7">
    <location>
        <begin position="299"/>
        <end position="410"/>
    </location>
</feature>
<dbReference type="OrthoDB" id="9770036at2"/>
<evidence type="ECO:0000256" key="3">
    <source>
        <dbReference type="ARBA" id="ARBA00022692"/>
    </source>
</evidence>
<evidence type="ECO:0000256" key="6">
    <source>
        <dbReference type="SAM" id="Phobius"/>
    </source>
</evidence>
<comment type="subcellular location">
    <subcellularLocation>
        <location evidence="1">Cell membrane</location>
        <topology evidence="1">Multi-pass membrane protein</topology>
    </subcellularLocation>
</comment>
<evidence type="ECO:0000256" key="5">
    <source>
        <dbReference type="ARBA" id="ARBA00023136"/>
    </source>
</evidence>
<evidence type="ECO:0000256" key="1">
    <source>
        <dbReference type="ARBA" id="ARBA00004651"/>
    </source>
</evidence>
<dbReference type="InterPro" id="IPR003838">
    <property type="entry name" value="ABC3_permease_C"/>
</dbReference>
<dbReference type="GO" id="GO:0005886">
    <property type="term" value="C:plasma membrane"/>
    <property type="evidence" value="ECO:0007669"/>
    <property type="project" value="UniProtKB-SubCell"/>
</dbReference>
<evidence type="ECO:0000256" key="4">
    <source>
        <dbReference type="ARBA" id="ARBA00022989"/>
    </source>
</evidence>
<dbReference type="STRING" id="692418.SAMN04488029_1306"/>
<sequence>MLMIRLVWESFRFAFNALRMNLMRTVLSFLGVTIGIFAIISVFTLVDSLQRNINNSLNFLGADNIILEKWPYQFGGKFYPWWKYYQRPNTDYEEFKYLQANLINHDGLAIYAYKTNITAKQGSNSSSGLNMIGVSYGYKDINDLQLASGRYFSIQETENASNVALIGQRSATELFPYQSALGKMVKVQGAKFMVIGVIEEEGEALLNTPSNDDNILIPYKTLSKFYLVSRYKGLGSSINIRGMDDDAGQERLEGELTGLMRKKRGLKPKEENNFAMNRPEAFATFLGQVFDILNFAGWIIGSFSILVGGFGIANIMFVSVRERTNIIGIQKSLGAKNNFILYQFLFESIFLSLFGGGFGILLVYFLTFMDLGSLELIMSLNNVLIGLGVSVVIGVISGIVPAGLAARMDPVIAIRS</sequence>
<feature type="transmembrane region" description="Helical" evidence="6">
    <location>
        <begin position="385"/>
        <end position="406"/>
    </location>
</feature>
<gene>
    <name evidence="9" type="ORF">SAMN04488029_1306</name>
</gene>
<dbReference type="InterPro" id="IPR050250">
    <property type="entry name" value="Macrolide_Exporter_MacB"/>
</dbReference>